<feature type="domain" description="Nephrocystin 3-like N-terminal" evidence="2">
    <location>
        <begin position="60"/>
        <end position="234"/>
    </location>
</feature>
<dbReference type="STRING" id="181874.A0A409WCC8"/>
<dbReference type="OrthoDB" id="3266532at2759"/>
<organism evidence="3 4">
    <name type="scientific">Panaeolus cyanescens</name>
    <dbReference type="NCBI Taxonomy" id="181874"/>
    <lineage>
        <taxon>Eukaryota</taxon>
        <taxon>Fungi</taxon>
        <taxon>Dikarya</taxon>
        <taxon>Basidiomycota</taxon>
        <taxon>Agaricomycotina</taxon>
        <taxon>Agaricomycetes</taxon>
        <taxon>Agaricomycetidae</taxon>
        <taxon>Agaricales</taxon>
        <taxon>Agaricineae</taxon>
        <taxon>Galeropsidaceae</taxon>
        <taxon>Panaeolus</taxon>
    </lineage>
</organism>
<evidence type="ECO:0000259" key="2">
    <source>
        <dbReference type="Pfam" id="PF24883"/>
    </source>
</evidence>
<gene>
    <name evidence="3" type="ORF">CVT24_006584</name>
</gene>
<dbReference type="PANTHER" id="PTHR10039:SF14">
    <property type="entry name" value="NACHT DOMAIN-CONTAINING PROTEIN"/>
    <property type="match status" value="1"/>
</dbReference>
<dbReference type="PANTHER" id="PTHR10039">
    <property type="entry name" value="AMELOGENIN"/>
    <property type="match status" value="1"/>
</dbReference>
<proteinExistence type="predicted"/>
<dbReference type="SUPFAM" id="SSF52540">
    <property type="entry name" value="P-loop containing nucleoside triphosphate hydrolases"/>
    <property type="match status" value="1"/>
</dbReference>
<dbReference type="Gene3D" id="3.40.50.300">
    <property type="entry name" value="P-loop containing nucleotide triphosphate hydrolases"/>
    <property type="match status" value="1"/>
</dbReference>
<keyword evidence="4" id="KW-1185">Reference proteome</keyword>
<accession>A0A409WCC8</accession>
<dbReference type="InterPro" id="IPR056884">
    <property type="entry name" value="NPHP3-like_N"/>
</dbReference>
<name>A0A409WCC8_9AGAR</name>
<dbReference type="InterPro" id="IPR027417">
    <property type="entry name" value="P-loop_NTPase"/>
</dbReference>
<protein>
    <recommendedName>
        <fullName evidence="2">Nephrocystin 3-like N-terminal domain-containing protein</fullName>
    </recommendedName>
</protein>
<dbReference type="Pfam" id="PF24883">
    <property type="entry name" value="NPHP3_N"/>
    <property type="match status" value="1"/>
</dbReference>
<evidence type="ECO:0000313" key="4">
    <source>
        <dbReference type="Proteomes" id="UP000284842"/>
    </source>
</evidence>
<reference evidence="3 4" key="1">
    <citation type="journal article" date="2018" name="Evol. Lett.">
        <title>Horizontal gene cluster transfer increased hallucinogenic mushroom diversity.</title>
        <authorList>
            <person name="Reynolds H.T."/>
            <person name="Vijayakumar V."/>
            <person name="Gluck-Thaler E."/>
            <person name="Korotkin H.B."/>
            <person name="Matheny P.B."/>
            <person name="Slot J.C."/>
        </authorList>
    </citation>
    <scope>NUCLEOTIDE SEQUENCE [LARGE SCALE GENOMIC DNA]</scope>
    <source>
        <strain evidence="3 4">2629</strain>
    </source>
</reference>
<dbReference type="EMBL" id="NHTK01005604">
    <property type="protein sequence ID" value="PPQ76143.1"/>
    <property type="molecule type" value="Genomic_DNA"/>
</dbReference>
<sequence length="747" mass="83872">MSLPQKLLISGGYVNFITNNVVGLGGGEKKLQDSILNQAMSVNHLPQPCCPGTRTDVLKQLLRWIDGNDPTQKALWLLGGAASGKSAIARTIIELCANNTSLKGAIVFLFPRASQHTWGHLVPTIACQIAAYIPKYLEILQQIAHSTLRGIVDMPVQEQIQRLISGPLSDILSSDQLPSLPRLIIIDGLDELSIPDASFRAGPDHGQQHVDIITMLLTLTQQSWFPFQLLITSRHPSWLNNARLTSGLFSSPNLNTIILEDFDARRDIRTFFEAMIQSMKAAEGPQIFSQKGQSDWDGTFDTLVARTGGHFGHAASFHHFMNSSSITTLPDQRLQALLNFPHHRISHSNLEGNPFRDVDALFASILKASRFKTDMVVLLFAYYILPHSPRRNGQRLTINEIEQFHNFRCKSLLQGLLPLVKIVDGRIELLYPCIAEYLLDKSRSEEFHVDPGTQYSNMAMTSLRHISCSKVTAAGTPHIKDSVYALACESLKNLINHASLSRLSEAFESIDLSHMQRSRPTGLDTLFAFDTLLSCAGHFSAQTTTTKLDNFIYRQYDKYISSTRLAAGVDMVLCSEFIERSGVTDHNLILRVILPEDTQEYQYDSTHLKLRQLLLFGRRCFPKYLAFVRRSFRRLMLQRSNISGQAQSYTELSIDGAVHTRHAQLLIDHISRLRPHVQHQIQSDSSLVAYCLRCLPAVLSKAEHTEKLFMTLKPENRPWKGLSPAAFPPNIVQTVDAAADLYIRQRC</sequence>
<evidence type="ECO:0000313" key="3">
    <source>
        <dbReference type="EMBL" id="PPQ76143.1"/>
    </source>
</evidence>
<comment type="caution">
    <text evidence="3">The sequence shown here is derived from an EMBL/GenBank/DDBJ whole genome shotgun (WGS) entry which is preliminary data.</text>
</comment>
<keyword evidence="1" id="KW-0677">Repeat</keyword>
<evidence type="ECO:0000256" key="1">
    <source>
        <dbReference type="ARBA" id="ARBA00022737"/>
    </source>
</evidence>
<dbReference type="InParanoid" id="A0A409WCC8"/>
<dbReference type="Proteomes" id="UP000284842">
    <property type="component" value="Unassembled WGS sequence"/>
</dbReference>
<dbReference type="AlphaFoldDB" id="A0A409WCC8"/>